<evidence type="ECO:0000313" key="1">
    <source>
        <dbReference type="EMBL" id="WDE96636.1"/>
    </source>
</evidence>
<dbReference type="EMBL" id="CP117811">
    <property type="protein sequence ID" value="WDE96636.1"/>
    <property type="molecule type" value="Genomic_DNA"/>
</dbReference>
<dbReference type="Proteomes" id="UP001214250">
    <property type="component" value="Chromosome 1"/>
</dbReference>
<evidence type="ECO:0008006" key="3">
    <source>
        <dbReference type="Google" id="ProtNLM"/>
    </source>
</evidence>
<protein>
    <recommendedName>
        <fullName evidence="3">SurA N-terminal domain-containing protein</fullName>
    </recommendedName>
</protein>
<accession>A0ABY7VR18</accession>
<organism evidence="1 2">
    <name type="scientific">Lentisphaera profundi</name>
    <dbReference type="NCBI Taxonomy" id="1658616"/>
    <lineage>
        <taxon>Bacteria</taxon>
        <taxon>Pseudomonadati</taxon>
        <taxon>Lentisphaerota</taxon>
        <taxon>Lentisphaeria</taxon>
        <taxon>Lentisphaerales</taxon>
        <taxon>Lentisphaeraceae</taxon>
        <taxon>Lentisphaera</taxon>
    </lineage>
</organism>
<evidence type="ECO:0000313" key="2">
    <source>
        <dbReference type="Proteomes" id="UP001214250"/>
    </source>
</evidence>
<dbReference type="RefSeq" id="WP_274150701.1">
    <property type="nucleotide sequence ID" value="NZ_CP117811.1"/>
</dbReference>
<reference evidence="1 2" key="1">
    <citation type="submission" date="2023-02" db="EMBL/GenBank/DDBJ databases">
        <title>Genome sequence of Lentisphaera profundi SAORIC-696.</title>
        <authorList>
            <person name="Kim e."/>
            <person name="Cho J.-C."/>
            <person name="Choi A."/>
            <person name="Kang I."/>
        </authorList>
    </citation>
    <scope>NUCLEOTIDE SEQUENCE [LARGE SCALE GENOMIC DNA]</scope>
    <source>
        <strain evidence="1 2">SAORIC-696</strain>
    </source>
</reference>
<sequence length="135" mass="15626">MKNFNKIMTFAIIFFTLVNVQASSNKDKLVNSMFKKQKTNEVKIVELWQKNERGESLNDLVAEYVSQEIRLESMTDKKRNSLLSAVNKSGEKFTSTEGLIKALVMEYYSRQGIQLDDKFYVEGTYHIRVKEAAVK</sequence>
<keyword evidence="2" id="KW-1185">Reference proteome</keyword>
<name>A0ABY7VR18_9BACT</name>
<proteinExistence type="predicted"/>
<gene>
    <name evidence="1" type="ORF">PQO03_01470</name>
</gene>